<evidence type="ECO:0000313" key="3">
    <source>
        <dbReference type="Proteomes" id="UP000027345"/>
    </source>
</evidence>
<comment type="catalytic activity">
    <reaction evidence="1">
        <text>1,6-anhydro-N-acetyl-beta-muramate + ATP + H2O = N-acetyl-D-muramate 6-phosphate + ADP + H(+)</text>
        <dbReference type="Rhea" id="RHEA:24952"/>
        <dbReference type="ChEBI" id="CHEBI:15377"/>
        <dbReference type="ChEBI" id="CHEBI:15378"/>
        <dbReference type="ChEBI" id="CHEBI:30616"/>
        <dbReference type="ChEBI" id="CHEBI:58690"/>
        <dbReference type="ChEBI" id="CHEBI:58722"/>
        <dbReference type="ChEBI" id="CHEBI:456216"/>
        <dbReference type="EC" id="2.7.1.170"/>
    </reaction>
</comment>
<name>A0A066U5U4_9PSEU</name>
<keyword evidence="1" id="KW-0808">Transferase</keyword>
<keyword evidence="1" id="KW-0067">ATP-binding</keyword>
<keyword evidence="1" id="KW-0547">Nucleotide-binding</keyword>
<dbReference type="GO" id="GO:0016773">
    <property type="term" value="F:phosphotransferase activity, alcohol group as acceptor"/>
    <property type="evidence" value="ECO:0007669"/>
    <property type="project" value="UniProtKB-UniRule"/>
</dbReference>
<dbReference type="OrthoDB" id="9763949at2"/>
<comment type="function">
    <text evidence="1">Catalyzes the specific phosphorylation of 1,6-anhydro-N-acetylmuramic acid (anhMurNAc) with the simultaneous cleavage of the 1,6-anhydro ring, generating MurNAc-6-P. Is required for the utilization of anhMurNAc either imported from the medium or derived from its own cell wall murein, and thus plays a role in cell wall recycling.</text>
</comment>
<comment type="pathway">
    <text evidence="1">Cell wall biogenesis; peptidoglycan recycling.</text>
</comment>
<organism evidence="2 3">
    <name type="scientific">Amycolatopsis rifamycinica</name>
    <dbReference type="NCBI Taxonomy" id="287986"/>
    <lineage>
        <taxon>Bacteria</taxon>
        <taxon>Bacillati</taxon>
        <taxon>Actinomycetota</taxon>
        <taxon>Actinomycetes</taxon>
        <taxon>Pseudonocardiales</taxon>
        <taxon>Pseudonocardiaceae</taxon>
        <taxon>Amycolatopsis</taxon>
    </lineage>
</organism>
<dbReference type="Proteomes" id="UP000027345">
    <property type="component" value="Unassembled WGS sequence"/>
</dbReference>
<dbReference type="UniPathway" id="UPA00544"/>
<dbReference type="GO" id="GO:0006040">
    <property type="term" value="P:amino sugar metabolic process"/>
    <property type="evidence" value="ECO:0007669"/>
    <property type="project" value="InterPro"/>
</dbReference>
<keyword evidence="3" id="KW-1185">Reference proteome</keyword>
<comment type="similarity">
    <text evidence="1">Belongs to the anhydro-N-acetylmuramic acid kinase family.</text>
</comment>
<keyword evidence="1 2" id="KW-0418">Kinase</keyword>
<dbReference type="SUPFAM" id="SSF53067">
    <property type="entry name" value="Actin-like ATPase domain"/>
    <property type="match status" value="1"/>
</dbReference>
<dbReference type="HAMAP" id="MF_01270">
    <property type="entry name" value="AnhMurNAc_kinase"/>
    <property type="match status" value="1"/>
</dbReference>
<dbReference type="PANTHER" id="PTHR30605:SF0">
    <property type="entry name" value="ANHYDRO-N-ACETYLMURAMIC ACID KINASE"/>
    <property type="match status" value="1"/>
</dbReference>
<reference evidence="2 3" key="1">
    <citation type="submission" date="2014-05" db="EMBL/GenBank/DDBJ databases">
        <title>Draft genome sequence of Amycolatopsis rifamycinica DSM 46095.</title>
        <authorList>
            <person name="Lal R."/>
            <person name="Saxena A."/>
            <person name="Kumari R."/>
            <person name="Mukherjee U."/>
            <person name="Singh P."/>
            <person name="Sangwan N."/>
            <person name="Mahato N.K."/>
        </authorList>
    </citation>
    <scope>NUCLEOTIDE SEQUENCE [LARGE SCALE GENOMIC DNA]</scope>
    <source>
        <strain evidence="2 3">DSM 46095</strain>
    </source>
</reference>
<dbReference type="GO" id="GO:0005524">
    <property type="term" value="F:ATP binding"/>
    <property type="evidence" value="ECO:0007669"/>
    <property type="project" value="UniProtKB-UniRule"/>
</dbReference>
<dbReference type="eggNOG" id="COG2377">
    <property type="taxonomic scope" value="Bacteria"/>
</dbReference>
<dbReference type="EMBL" id="JMQI01000028">
    <property type="protein sequence ID" value="KDN21192.1"/>
    <property type="molecule type" value="Genomic_DNA"/>
</dbReference>
<sequence>MGRKGSHGFRVIGLISGTSIDGIDVAAADLHAEDGTVVLTPLGELDVPYPEPLREALLAALPPNPCTAGELTKLDTGVGRAFADAAARGAGELAGGRADLVASLGQTIYHWVDDGHVRGSLQLGQPAWIAEATGLPVCADLRARDVAAGGHGAPLASTLDRLWLRGLAEDTGRPVAALNLGGIANITVVAEGEPLIAYDTGPANALLDLAAHRVSGQRSDVDGRLALTGSVRADLLGRLLADPYFAAPPPKSTGKEHFNADYLDAALAGLDPVGAGDLLATLTELTAVTVAGACRRHGVTTVIASGGGVANPALMTALMTALTRAVGSAVLKTSDDLGLPGAGKEAYLTALLGWLTWCGVPGTVPSATGARGPRLLGALVPGRDPLILPAPLGGAVTRLRVAEKAG</sequence>
<evidence type="ECO:0000313" key="2">
    <source>
        <dbReference type="EMBL" id="KDN21192.1"/>
    </source>
</evidence>
<dbReference type="UniPathway" id="UPA00343"/>
<dbReference type="GO" id="GO:0097175">
    <property type="term" value="P:1,6-anhydro-N-acetyl-beta-muramic acid catabolic process"/>
    <property type="evidence" value="ECO:0007669"/>
    <property type="project" value="UniProtKB-UniRule"/>
</dbReference>
<comment type="pathway">
    <text evidence="1">Amino-sugar metabolism; 1,6-anhydro-N-acetylmuramate degradation.</text>
</comment>
<dbReference type="InterPro" id="IPR005338">
    <property type="entry name" value="Anhydro_N_Ac-Mur_kinase"/>
</dbReference>
<protein>
    <recommendedName>
        <fullName evidence="1">Anhydro-N-acetylmuramic acid kinase</fullName>
        <ecNumber evidence="1">2.7.1.170</ecNumber>
    </recommendedName>
    <alternativeName>
        <fullName evidence="1">AnhMurNAc kinase</fullName>
    </alternativeName>
</protein>
<dbReference type="Gene3D" id="3.30.420.40">
    <property type="match status" value="2"/>
</dbReference>
<dbReference type="RefSeq" id="WP_043780462.1">
    <property type="nucleotide sequence ID" value="NZ_JMQI01000028.1"/>
</dbReference>
<dbReference type="NCBIfam" id="NF007146">
    <property type="entry name" value="PRK09585.2-6"/>
    <property type="match status" value="1"/>
</dbReference>
<accession>A0A066U5U4</accession>
<dbReference type="AlphaFoldDB" id="A0A066U5U4"/>
<dbReference type="GO" id="GO:0009254">
    <property type="term" value="P:peptidoglycan turnover"/>
    <property type="evidence" value="ECO:0007669"/>
    <property type="project" value="UniProtKB-UniRule"/>
</dbReference>
<dbReference type="GO" id="GO:0016301">
    <property type="term" value="F:kinase activity"/>
    <property type="evidence" value="ECO:0007669"/>
    <property type="project" value="UniProtKB-KW"/>
</dbReference>
<dbReference type="STRING" id="287986.DV20_14975"/>
<dbReference type="EC" id="2.7.1.170" evidence="1"/>
<feature type="binding site" evidence="1">
    <location>
        <begin position="17"/>
        <end position="24"/>
    </location>
    <ligand>
        <name>ATP</name>
        <dbReference type="ChEBI" id="CHEBI:30616"/>
    </ligand>
</feature>
<comment type="caution">
    <text evidence="2">The sequence shown here is derived from an EMBL/GenBank/DDBJ whole genome shotgun (WGS) entry which is preliminary data.</text>
</comment>
<proteinExistence type="inferred from homology"/>
<gene>
    <name evidence="1" type="primary">anmK</name>
    <name evidence="2" type="ORF">DV20_14975</name>
</gene>
<dbReference type="PANTHER" id="PTHR30605">
    <property type="entry name" value="ANHYDRO-N-ACETYLMURAMIC ACID KINASE"/>
    <property type="match status" value="1"/>
</dbReference>
<keyword evidence="1" id="KW-0119">Carbohydrate metabolism</keyword>
<dbReference type="Pfam" id="PF03702">
    <property type="entry name" value="AnmK"/>
    <property type="match status" value="1"/>
</dbReference>
<dbReference type="InterPro" id="IPR043129">
    <property type="entry name" value="ATPase_NBD"/>
</dbReference>
<evidence type="ECO:0000256" key="1">
    <source>
        <dbReference type="HAMAP-Rule" id="MF_01270"/>
    </source>
</evidence>